<dbReference type="InterPro" id="IPR043900">
    <property type="entry name" value="DUF5788"/>
</dbReference>
<evidence type="ECO:0000313" key="3">
    <source>
        <dbReference type="Proteomes" id="UP001597034"/>
    </source>
</evidence>
<dbReference type="RefSeq" id="WP_256398218.1">
    <property type="nucleotide sequence ID" value="NZ_JANHJR010000001.1"/>
</dbReference>
<dbReference type="Pfam" id="PF19101">
    <property type="entry name" value="DUF5788"/>
    <property type="match status" value="1"/>
</dbReference>
<accession>A0ABD6DLU2</accession>
<protein>
    <submittedName>
        <fullName evidence="2">DUF5788 family protein</fullName>
    </submittedName>
</protein>
<feature type="region of interest" description="Disordered" evidence="1">
    <location>
        <begin position="1"/>
        <end position="26"/>
    </location>
</feature>
<keyword evidence="3" id="KW-1185">Reference proteome</keyword>
<feature type="compositionally biased region" description="Basic and acidic residues" evidence="1">
    <location>
        <begin position="1"/>
        <end position="15"/>
    </location>
</feature>
<reference evidence="2 3" key="1">
    <citation type="journal article" date="2019" name="Int. J. Syst. Evol. Microbiol.">
        <title>The Global Catalogue of Microorganisms (GCM) 10K type strain sequencing project: providing services to taxonomists for standard genome sequencing and annotation.</title>
        <authorList>
            <consortium name="The Broad Institute Genomics Platform"/>
            <consortium name="The Broad Institute Genome Sequencing Center for Infectious Disease"/>
            <person name="Wu L."/>
            <person name="Ma J."/>
        </authorList>
    </citation>
    <scope>NUCLEOTIDE SEQUENCE [LARGE SCALE GENOMIC DNA]</scope>
    <source>
        <strain evidence="2 3">CGMCC 1.10390</strain>
    </source>
</reference>
<evidence type="ECO:0000256" key="1">
    <source>
        <dbReference type="SAM" id="MobiDB-lite"/>
    </source>
</evidence>
<dbReference type="AlphaFoldDB" id="A0ABD6DLU2"/>
<organism evidence="2 3">
    <name type="scientific">Haloarchaeobius litoreus</name>
    <dbReference type="NCBI Taxonomy" id="755306"/>
    <lineage>
        <taxon>Archaea</taxon>
        <taxon>Methanobacteriati</taxon>
        <taxon>Methanobacteriota</taxon>
        <taxon>Stenosarchaea group</taxon>
        <taxon>Halobacteria</taxon>
        <taxon>Halobacteriales</taxon>
        <taxon>Halorubellaceae</taxon>
        <taxon>Haloarchaeobius</taxon>
    </lineage>
</organism>
<dbReference type="Proteomes" id="UP001597034">
    <property type="component" value="Unassembled WGS sequence"/>
</dbReference>
<name>A0ABD6DLU2_9EURY</name>
<gene>
    <name evidence="2" type="ORF">ACFSBL_11250</name>
</gene>
<dbReference type="EMBL" id="JBHUDO010000002">
    <property type="protein sequence ID" value="MFD1646259.1"/>
    <property type="molecule type" value="Genomic_DNA"/>
</dbReference>
<sequence length="131" mass="15318">MDDETRRELLHEVRRPSGTVGKDLPDELTVQGTTVDVREFVFDCKRLDTIPESERERIEEVESQLRRERLQRKQRLEDGDITETEGKKLVRSIHGLDRALTALEGLDTPDIEEELRQKKLEDARELLALIR</sequence>
<comment type="caution">
    <text evidence="2">The sequence shown here is derived from an EMBL/GenBank/DDBJ whole genome shotgun (WGS) entry which is preliminary data.</text>
</comment>
<proteinExistence type="predicted"/>
<evidence type="ECO:0000313" key="2">
    <source>
        <dbReference type="EMBL" id="MFD1646259.1"/>
    </source>
</evidence>